<comment type="caution">
    <text evidence="2">The sequence shown here is derived from an EMBL/GenBank/DDBJ whole genome shotgun (WGS) entry which is preliminary data.</text>
</comment>
<sequence length="123" mass="13888">MNPTSFPIIAFGNLIVILLVHAVFPRFIVTGPDRRQMKDVPRLKRYTYGLTFGALALLGVVIFGDLPPVQTDLLAFAIVLSLGLIFMYLEKKYLPNTRRHLVTLCWIGCFCAVCGLYAWATYF</sequence>
<reference evidence="2 3" key="1">
    <citation type="submission" date="2020-01" db="EMBL/GenBank/DDBJ databases">
        <title>Polyphasic characterisation and genomic insights into a novel alkali tolerant bacterium VR-M41.</title>
        <authorList>
            <person name="Vemuluri V.R."/>
        </authorList>
    </citation>
    <scope>NUCLEOTIDE SEQUENCE [LARGE SCALE GENOMIC DNA]</scope>
    <source>
        <strain evidence="2 3">VR-M41</strain>
    </source>
</reference>
<keyword evidence="3" id="KW-1185">Reference proteome</keyword>
<organism evidence="2 3">
    <name type="scientific">Saccharibacillus alkalitolerans</name>
    <dbReference type="NCBI Taxonomy" id="2705290"/>
    <lineage>
        <taxon>Bacteria</taxon>
        <taxon>Bacillati</taxon>
        <taxon>Bacillota</taxon>
        <taxon>Bacilli</taxon>
        <taxon>Bacillales</taxon>
        <taxon>Paenibacillaceae</taxon>
        <taxon>Saccharibacillus</taxon>
    </lineage>
</organism>
<feature type="transmembrane region" description="Helical" evidence="1">
    <location>
        <begin position="69"/>
        <end position="89"/>
    </location>
</feature>
<protein>
    <recommendedName>
        <fullName evidence="4">DUF4181 domain-containing protein</fullName>
    </recommendedName>
</protein>
<keyword evidence="1" id="KW-0472">Membrane</keyword>
<evidence type="ECO:0000256" key="1">
    <source>
        <dbReference type="SAM" id="Phobius"/>
    </source>
</evidence>
<dbReference type="EMBL" id="JAAFGS010000002">
    <property type="protein sequence ID" value="NGZ74999.1"/>
    <property type="molecule type" value="Genomic_DNA"/>
</dbReference>
<feature type="transmembrane region" description="Helical" evidence="1">
    <location>
        <begin position="6"/>
        <end position="24"/>
    </location>
</feature>
<keyword evidence="1" id="KW-1133">Transmembrane helix</keyword>
<evidence type="ECO:0008006" key="4">
    <source>
        <dbReference type="Google" id="ProtNLM"/>
    </source>
</evidence>
<evidence type="ECO:0000313" key="2">
    <source>
        <dbReference type="EMBL" id="NGZ74999.1"/>
    </source>
</evidence>
<gene>
    <name evidence="2" type="ORF">GYN08_06695</name>
</gene>
<keyword evidence="1" id="KW-0812">Transmembrane</keyword>
<proteinExistence type="predicted"/>
<name>A0ABX0F623_9BACL</name>
<accession>A0ABX0F623</accession>
<dbReference type="RefSeq" id="WP_166273335.1">
    <property type="nucleotide sequence ID" value="NZ_JAAFGS010000002.1"/>
</dbReference>
<evidence type="ECO:0000313" key="3">
    <source>
        <dbReference type="Proteomes" id="UP000800303"/>
    </source>
</evidence>
<feature type="transmembrane region" description="Helical" evidence="1">
    <location>
        <begin position="45"/>
        <end position="63"/>
    </location>
</feature>
<feature type="transmembrane region" description="Helical" evidence="1">
    <location>
        <begin position="101"/>
        <end position="120"/>
    </location>
</feature>
<dbReference type="Proteomes" id="UP000800303">
    <property type="component" value="Unassembled WGS sequence"/>
</dbReference>